<comment type="subcellular location">
    <subcellularLocation>
        <location evidence="1">Nucleus</location>
    </subcellularLocation>
</comment>
<dbReference type="FunFam" id="1.20.5.190:FF:000003">
    <property type="entry name" value="Calmodulin-binding transcription activator 2"/>
    <property type="match status" value="1"/>
</dbReference>
<evidence type="ECO:0000256" key="10">
    <source>
        <dbReference type="ARBA" id="ARBA00023054"/>
    </source>
</evidence>
<dbReference type="PROSITE" id="PS50096">
    <property type="entry name" value="IQ"/>
    <property type="match status" value="2"/>
</dbReference>
<dbReference type="Gene3D" id="2.60.40.10">
    <property type="entry name" value="Immunoglobulins"/>
    <property type="match status" value="1"/>
</dbReference>
<dbReference type="Gene3D" id="1.25.40.20">
    <property type="entry name" value="Ankyrin repeat-containing domain"/>
    <property type="match status" value="1"/>
</dbReference>
<dbReference type="Gene3D" id="1.20.5.190">
    <property type="match status" value="1"/>
</dbReference>
<keyword evidence="19" id="KW-1185">Reference proteome</keyword>
<dbReference type="SUPFAM" id="SSF48403">
    <property type="entry name" value="Ankyrin repeat"/>
    <property type="match status" value="1"/>
</dbReference>
<protein>
    <recommendedName>
        <fullName evidence="17">CG-1 domain-containing protein</fullName>
    </recommendedName>
</protein>
<dbReference type="GO" id="GO:0006357">
    <property type="term" value="P:regulation of transcription by RNA polymerase II"/>
    <property type="evidence" value="ECO:0007669"/>
    <property type="project" value="TreeGrafter"/>
</dbReference>
<dbReference type="Pfam" id="PF03859">
    <property type="entry name" value="CG-1"/>
    <property type="match status" value="1"/>
</dbReference>
<keyword evidence="12" id="KW-0010">Activator</keyword>
<gene>
    <name evidence="18" type="ORF">BUALT_Bualt11G0017800</name>
</gene>
<dbReference type="GO" id="GO:0009409">
    <property type="term" value="P:response to cold"/>
    <property type="evidence" value="ECO:0007669"/>
    <property type="project" value="UniProtKB-ARBA"/>
</dbReference>
<reference evidence="18" key="1">
    <citation type="submission" date="2019-10" db="EMBL/GenBank/DDBJ databases">
        <authorList>
            <person name="Zhang R."/>
            <person name="Pan Y."/>
            <person name="Wang J."/>
            <person name="Ma R."/>
            <person name="Yu S."/>
        </authorList>
    </citation>
    <scope>NUCLEOTIDE SEQUENCE</scope>
    <source>
        <strain evidence="18">LA-IB0</strain>
        <tissue evidence="18">Leaf</tissue>
    </source>
</reference>
<evidence type="ECO:0000256" key="14">
    <source>
        <dbReference type="ARBA" id="ARBA00023242"/>
    </source>
</evidence>
<dbReference type="AlphaFoldDB" id="A0AAV6WQT4"/>
<keyword evidence="7" id="KW-0805">Transcription regulation</keyword>
<evidence type="ECO:0000256" key="13">
    <source>
        <dbReference type="ARBA" id="ARBA00023163"/>
    </source>
</evidence>
<evidence type="ECO:0000256" key="7">
    <source>
        <dbReference type="ARBA" id="ARBA00023015"/>
    </source>
</evidence>
<dbReference type="GO" id="GO:0003712">
    <property type="term" value="F:transcription coregulator activity"/>
    <property type="evidence" value="ECO:0007669"/>
    <property type="project" value="TreeGrafter"/>
</dbReference>
<evidence type="ECO:0000313" key="18">
    <source>
        <dbReference type="EMBL" id="KAG8373376.1"/>
    </source>
</evidence>
<dbReference type="InterPro" id="IPR000048">
    <property type="entry name" value="IQ_motif_EF-hand-BS"/>
</dbReference>
<dbReference type="EMBL" id="WHWC01000011">
    <property type="protein sequence ID" value="KAG8373376.1"/>
    <property type="molecule type" value="Genomic_DNA"/>
</dbReference>
<accession>A0AAV6WQT4</accession>
<dbReference type="GO" id="GO:0003690">
    <property type="term" value="F:double-stranded DNA binding"/>
    <property type="evidence" value="ECO:0007669"/>
    <property type="project" value="TreeGrafter"/>
</dbReference>
<organism evidence="18 19">
    <name type="scientific">Buddleja alternifolia</name>
    <dbReference type="NCBI Taxonomy" id="168488"/>
    <lineage>
        <taxon>Eukaryota</taxon>
        <taxon>Viridiplantae</taxon>
        <taxon>Streptophyta</taxon>
        <taxon>Embryophyta</taxon>
        <taxon>Tracheophyta</taxon>
        <taxon>Spermatophyta</taxon>
        <taxon>Magnoliopsida</taxon>
        <taxon>eudicotyledons</taxon>
        <taxon>Gunneridae</taxon>
        <taxon>Pentapetalae</taxon>
        <taxon>asterids</taxon>
        <taxon>lamiids</taxon>
        <taxon>Lamiales</taxon>
        <taxon>Scrophulariaceae</taxon>
        <taxon>Buddlejeae</taxon>
        <taxon>Buddleja</taxon>
    </lineage>
</organism>
<dbReference type="SUPFAM" id="SSF81296">
    <property type="entry name" value="E set domains"/>
    <property type="match status" value="1"/>
</dbReference>
<evidence type="ECO:0000256" key="2">
    <source>
        <dbReference type="ARBA" id="ARBA00008267"/>
    </source>
</evidence>
<dbReference type="InterPro" id="IPR013783">
    <property type="entry name" value="Ig-like_fold"/>
</dbReference>
<sequence length="1135" mass="126473">MNSGHSANSVGTRGLVTHRRSTGGTDIEQILLEAQHRWLRPAEICEILQNYKKFRIAPEPPDRPPSGSLFLFDRKVLRYFRKDGHNWRKKKDGKTVKEAHERLKMQSPCTLLTLPDAGSIDVLHCYYAHGEDNENFQRRSYWMLEEALSHIVLVHYREVKGSRPNFNRKRDADVFPSSRQTEDDKSNSEGDSSAASRFQQYDYQGASQVTDTTSLSSALASEYEDAESAYRRQASPAFQPIHELQSSAMQNMEVGSVPYYPVPISSKVLKFRNYQGQFSTIPGMGVGSITQGGKNKNPMDNGLTYELPRDVGFPSWENVVESSSAGYQSTNFQPSLPSTQSSAMSMMPGQKNEPLDQIFTGALGKKQEFGSHSNGLGEWKSSDRDPAYISNLSVDQKSDGKLNLEHTLYDLTTKLKDGNQVGLSDSLGLQNTYLTEQSGHSMQDYLQLQAFNAVGSSLTSESGGKLTVEDKTNYPPLKQPLLDGVLNGGLRKLDSFDRWMSKELGDVTESNVQPGSGAYWETVGSEDGIEPNISTQLPLDNYILGPSLSQYQLFSIIDFSPNWAYSGSEIKVLVMGKFLKSREEVEKYKWACMFGELEVPVEIVADGVLRCHTPLHGTGRVPFYITCSNRLACSEVREFEFRTSFVQDVDLGDVGNISSDENLLHMRFGKLLSLGPATPQTSVQGSAAETSHLSGKISALLKDDTEWEQMLNISKQDEFSADKVKDQLLQKLLKEKLHVWLLQKISEGGKGPSVLDEGGQGVLHFAAALGYDWAIPPTIVAGVSVNFRDVNGWTALHWAAYYGRLRTVAFLISLGAAPGALTDPTPLYPSGRPPADLASSNGYKGIAGYLAESDISSHLNSLKLKQPNESDGVGVETVSERIATPVSDGDLPHGLSLKDSLAAVRNATQAAARIHQVFRVQSFQRKQLKEYGDSEFGMSDERALSLLAPKTKKKGHHDEPVHVAAVRIQNKFRSWKGRKDFLLIRQRIIKIQAHVRGHQVRKNYRKIIWSVGILDKVILRWRRKGRGLSGFKPEALGAGSSMVDTETKEDDYDFLKEGRKQTEERLNKALARVKSMVQYPEARDQYRKLLNVVSEMQETKAEFDKVLQNPEIDFDDDLIDLDALLDDDTFMPSAF</sequence>
<evidence type="ECO:0000256" key="4">
    <source>
        <dbReference type="ARBA" id="ARBA00022737"/>
    </source>
</evidence>
<dbReference type="GO" id="GO:0005634">
    <property type="term" value="C:nucleus"/>
    <property type="evidence" value="ECO:0007669"/>
    <property type="project" value="UniProtKB-SubCell"/>
</dbReference>
<proteinExistence type="inferred from homology"/>
<evidence type="ECO:0000256" key="8">
    <source>
        <dbReference type="ARBA" id="ARBA00023016"/>
    </source>
</evidence>
<evidence type="ECO:0000256" key="3">
    <source>
        <dbReference type="ARBA" id="ARBA00022553"/>
    </source>
</evidence>
<evidence type="ECO:0000256" key="1">
    <source>
        <dbReference type="ARBA" id="ARBA00004123"/>
    </source>
</evidence>
<feature type="region of interest" description="Disordered" evidence="16">
    <location>
        <begin position="327"/>
        <end position="348"/>
    </location>
</feature>
<keyword evidence="10" id="KW-0175">Coiled coil</keyword>
<feature type="region of interest" description="Disordered" evidence="16">
    <location>
        <begin position="165"/>
        <end position="195"/>
    </location>
</feature>
<dbReference type="PROSITE" id="PS50297">
    <property type="entry name" value="ANK_REP_REGION"/>
    <property type="match status" value="1"/>
</dbReference>
<evidence type="ECO:0000256" key="6">
    <source>
        <dbReference type="ARBA" id="ARBA00022860"/>
    </source>
</evidence>
<keyword evidence="4" id="KW-0677">Repeat</keyword>
<keyword evidence="8" id="KW-0346">Stress response</keyword>
<evidence type="ECO:0000256" key="11">
    <source>
        <dbReference type="ARBA" id="ARBA00023125"/>
    </source>
</evidence>
<dbReference type="PROSITE" id="PS51437">
    <property type="entry name" value="CG_1"/>
    <property type="match status" value="1"/>
</dbReference>
<dbReference type="GO" id="GO:0005516">
    <property type="term" value="F:calmodulin binding"/>
    <property type="evidence" value="ECO:0007669"/>
    <property type="project" value="UniProtKB-KW"/>
</dbReference>
<dbReference type="Pfam" id="PF00612">
    <property type="entry name" value="IQ"/>
    <property type="match status" value="1"/>
</dbReference>
<dbReference type="Pfam" id="PF12796">
    <property type="entry name" value="Ank_2"/>
    <property type="match status" value="1"/>
</dbReference>
<evidence type="ECO:0000256" key="16">
    <source>
        <dbReference type="SAM" id="MobiDB-lite"/>
    </source>
</evidence>
<dbReference type="InterPro" id="IPR002110">
    <property type="entry name" value="Ankyrin_rpt"/>
</dbReference>
<keyword evidence="13" id="KW-0804">Transcription</keyword>
<keyword evidence="6" id="KW-0112">Calmodulin-binding</keyword>
<dbReference type="SMART" id="SM01076">
    <property type="entry name" value="CG-1"/>
    <property type="match status" value="1"/>
</dbReference>
<feature type="repeat" description="ANK" evidence="15">
    <location>
        <begin position="791"/>
        <end position="823"/>
    </location>
</feature>
<dbReference type="SMART" id="SM00015">
    <property type="entry name" value="IQ"/>
    <property type="match status" value="2"/>
</dbReference>
<keyword evidence="5" id="KW-0106">Calcium</keyword>
<dbReference type="SMART" id="SM00248">
    <property type="entry name" value="ANK"/>
    <property type="match status" value="2"/>
</dbReference>
<dbReference type="PANTHER" id="PTHR23335:SF30">
    <property type="entry name" value="CALMODULIN-BINDING TRANSCRIPTION ACTIVATOR 3"/>
    <property type="match status" value="1"/>
</dbReference>
<name>A0AAV6WQT4_9LAMI</name>
<feature type="compositionally biased region" description="Polar residues" evidence="16">
    <location>
        <begin position="327"/>
        <end position="344"/>
    </location>
</feature>
<evidence type="ECO:0000256" key="5">
    <source>
        <dbReference type="ARBA" id="ARBA00022837"/>
    </source>
</evidence>
<evidence type="ECO:0000256" key="12">
    <source>
        <dbReference type="ARBA" id="ARBA00023159"/>
    </source>
</evidence>
<dbReference type="SUPFAM" id="SSF52540">
    <property type="entry name" value="P-loop containing nucleoside triphosphate hydrolases"/>
    <property type="match status" value="1"/>
</dbReference>
<comment type="similarity">
    <text evidence="2">Belongs to the CAMTA family.</text>
</comment>
<keyword evidence="14" id="KW-0539">Nucleus</keyword>
<dbReference type="PANTHER" id="PTHR23335">
    <property type="entry name" value="CALMODULIN-BINDING TRANSCRIPTION ACTIVATOR CAMTA"/>
    <property type="match status" value="1"/>
</dbReference>
<dbReference type="InterPro" id="IPR014756">
    <property type="entry name" value="Ig_E-set"/>
</dbReference>
<dbReference type="InterPro" id="IPR036770">
    <property type="entry name" value="Ankyrin_rpt-contain_sf"/>
</dbReference>
<evidence type="ECO:0000313" key="19">
    <source>
        <dbReference type="Proteomes" id="UP000826271"/>
    </source>
</evidence>
<keyword evidence="11" id="KW-0238">DNA-binding</keyword>
<evidence type="ECO:0000256" key="9">
    <source>
        <dbReference type="ARBA" id="ARBA00023043"/>
    </source>
</evidence>
<keyword evidence="9 15" id="KW-0040">ANK repeat</keyword>
<evidence type="ECO:0000256" key="15">
    <source>
        <dbReference type="PROSITE-ProRule" id="PRU00023"/>
    </source>
</evidence>
<dbReference type="InterPro" id="IPR005559">
    <property type="entry name" value="CG-1_dom"/>
</dbReference>
<dbReference type="InterPro" id="IPR027417">
    <property type="entry name" value="P-loop_NTPase"/>
</dbReference>
<dbReference type="Proteomes" id="UP000826271">
    <property type="component" value="Unassembled WGS sequence"/>
</dbReference>
<evidence type="ECO:0000259" key="17">
    <source>
        <dbReference type="PROSITE" id="PS51437"/>
    </source>
</evidence>
<feature type="domain" description="CG-1" evidence="17">
    <location>
        <begin position="27"/>
        <end position="165"/>
    </location>
</feature>
<comment type="caution">
    <text evidence="18">The sequence shown here is derived from an EMBL/GenBank/DDBJ whole genome shotgun (WGS) entry which is preliminary data.</text>
</comment>
<dbReference type="PROSITE" id="PS50088">
    <property type="entry name" value="ANK_REPEAT"/>
    <property type="match status" value="1"/>
</dbReference>
<dbReference type="FunFam" id="2.60.40.10:FF:000314">
    <property type="entry name" value="Calmodulin-binding transcription activator 2"/>
    <property type="match status" value="1"/>
</dbReference>
<keyword evidence="3" id="KW-0597">Phosphoprotein</keyword>